<comment type="caution">
    <text evidence="1">The sequence shown here is derived from an EMBL/GenBank/DDBJ whole genome shotgun (WGS) entry which is preliminary data.</text>
</comment>
<dbReference type="EMBL" id="SOAM01000002">
    <property type="protein sequence ID" value="TDS77111.1"/>
    <property type="molecule type" value="Genomic_DNA"/>
</dbReference>
<reference evidence="1 2" key="1">
    <citation type="submission" date="2019-03" db="EMBL/GenBank/DDBJ databases">
        <title>Genomic Encyclopedia of Archaeal and Bacterial Type Strains, Phase II (KMG-II): from individual species to whole genera.</title>
        <authorList>
            <person name="Goeker M."/>
        </authorList>
    </citation>
    <scope>NUCLEOTIDE SEQUENCE [LARGE SCALE GENOMIC DNA]</scope>
    <source>
        <strain evidence="1 2">DSM 24782</strain>
    </source>
</reference>
<dbReference type="AlphaFoldDB" id="A0A4R7FL34"/>
<name>A0A4R7FL34_9MICO</name>
<accession>A0A4R7FL34</accession>
<evidence type="ECO:0000313" key="1">
    <source>
        <dbReference type="EMBL" id="TDS77111.1"/>
    </source>
</evidence>
<protein>
    <submittedName>
        <fullName evidence="1">Uncharacterized protein</fullName>
    </submittedName>
</protein>
<evidence type="ECO:0000313" key="2">
    <source>
        <dbReference type="Proteomes" id="UP000295344"/>
    </source>
</evidence>
<sequence length="44" mass="4847">MHVELQDRVPRHETAEQRCPVDGMPLYATIVGPRCPVCGAASVR</sequence>
<organism evidence="1 2">
    <name type="scientific">Amnibacterium kyonggiense</name>
    <dbReference type="NCBI Taxonomy" id="595671"/>
    <lineage>
        <taxon>Bacteria</taxon>
        <taxon>Bacillati</taxon>
        <taxon>Actinomycetota</taxon>
        <taxon>Actinomycetes</taxon>
        <taxon>Micrococcales</taxon>
        <taxon>Microbacteriaceae</taxon>
        <taxon>Amnibacterium</taxon>
    </lineage>
</organism>
<keyword evidence="2" id="KW-1185">Reference proteome</keyword>
<gene>
    <name evidence="1" type="ORF">CLV52_2051</name>
</gene>
<dbReference type="RefSeq" id="WP_281276067.1">
    <property type="nucleotide sequence ID" value="NZ_BAAARP010000002.1"/>
</dbReference>
<dbReference type="Proteomes" id="UP000295344">
    <property type="component" value="Unassembled WGS sequence"/>
</dbReference>
<proteinExistence type="predicted"/>